<gene>
    <name evidence="5" type="ORF">GRI44_00920</name>
</gene>
<name>A0A6L7GF97_9SPHN</name>
<feature type="chain" id="PRO_5026651205" evidence="2">
    <location>
        <begin position="21"/>
        <end position="235"/>
    </location>
</feature>
<reference evidence="5 6" key="1">
    <citation type="submission" date="2019-12" db="EMBL/GenBank/DDBJ databases">
        <title>Genomic-based taxomic classification of the family Erythrobacteraceae.</title>
        <authorList>
            <person name="Xu L."/>
        </authorList>
    </citation>
    <scope>NUCLEOTIDE SEQUENCE [LARGE SCALE GENOMIC DNA]</scope>
    <source>
        <strain evidence="5 6">KCTC 52259</strain>
    </source>
</reference>
<accession>A0A6L7GF97</accession>
<feature type="domain" description="Polysaccharide export protein N-terminal" evidence="3">
    <location>
        <begin position="50"/>
        <end position="119"/>
    </location>
</feature>
<keyword evidence="1 2" id="KW-0732">Signal</keyword>
<evidence type="ECO:0000256" key="1">
    <source>
        <dbReference type="ARBA" id="ARBA00022729"/>
    </source>
</evidence>
<evidence type="ECO:0000313" key="6">
    <source>
        <dbReference type="Proteomes" id="UP000473531"/>
    </source>
</evidence>
<dbReference type="Pfam" id="PF10531">
    <property type="entry name" value="SLBB"/>
    <property type="match status" value="1"/>
</dbReference>
<evidence type="ECO:0000256" key="2">
    <source>
        <dbReference type="SAM" id="SignalP"/>
    </source>
</evidence>
<dbReference type="PANTHER" id="PTHR33619">
    <property type="entry name" value="POLYSACCHARIDE EXPORT PROTEIN GFCE-RELATED"/>
    <property type="match status" value="1"/>
</dbReference>
<evidence type="ECO:0000259" key="3">
    <source>
        <dbReference type="Pfam" id="PF02563"/>
    </source>
</evidence>
<sequence>MQIFRIAILAIAGISLAACASSPKPIATAPGIQLVDLDALPSPEGDGGAIVRSQDTLRVSVLGFADLSRELKVDATGAFQFPLIGLIQADGRTPIAISREIAQRLDGRFVVNPEVTVDLMEQPGRVITIGGEVSRPGRYPVTGSMTLLEVVATGGGATDTAQLDDVLIFRKAEGERYIGVYNLGAIQRGNYADPVVFAGDIVQVGNSPTLKRIQMLTALSPLLTTPIILLERLLR</sequence>
<dbReference type="PROSITE" id="PS51257">
    <property type="entry name" value="PROKAR_LIPOPROTEIN"/>
    <property type="match status" value="1"/>
</dbReference>
<dbReference type="PANTHER" id="PTHR33619:SF3">
    <property type="entry name" value="POLYSACCHARIDE EXPORT PROTEIN GFCE-RELATED"/>
    <property type="match status" value="1"/>
</dbReference>
<comment type="caution">
    <text evidence="5">The sequence shown here is derived from an EMBL/GenBank/DDBJ whole genome shotgun (WGS) entry which is preliminary data.</text>
</comment>
<dbReference type="InterPro" id="IPR019554">
    <property type="entry name" value="Soluble_ligand-bd"/>
</dbReference>
<dbReference type="OrthoDB" id="8410640at2"/>
<dbReference type="Gene3D" id="3.10.560.10">
    <property type="entry name" value="Outer membrane lipoprotein wza domain like"/>
    <property type="match status" value="1"/>
</dbReference>
<dbReference type="InterPro" id="IPR003715">
    <property type="entry name" value="Poly_export_N"/>
</dbReference>
<dbReference type="Proteomes" id="UP000473531">
    <property type="component" value="Unassembled WGS sequence"/>
</dbReference>
<organism evidence="5 6">
    <name type="scientific">Allopontixanthobacter confluentis</name>
    <dbReference type="NCBI Taxonomy" id="1849021"/>
    <lineage>
        <taxon>Bacteria</taxon>
        <taxon>Pseudomonadati</taxon>
        <taxon>Pseudomonadota</taxon>
        <taxon>Alphaproteobacteria</taxon>
        <taxon>Sphingomonadales</taxon>
        <taxon>Erythrobacteraceae</taxon>
        <taxon>Allopontixanthobacter</taxon>
    </lineage>
</organism>
<evidence type="ECO:0000259" key="4">
    <source>
        <dbReference type="Pfam" id="PF10531"/>
    </source>
</evidence>
<dbReference type="InterPro" id="IPR049712">
    <property type="entry name" value="Poly_export"/>
</dbReference>
<dbReference type="GO" id="GO:0015159">
    <property type="term" value="F:polysaccharide transmembrane transporter activity"/>
    <property type="evidence" value="ECO:0007669"/>
    <property type="project" value="InterPro"/>
</dbReference>
<proteinExistence type="predicted"/>
<feature type="signal peptide" evidence="2">
    <location>
        <begin position="1"/>
        <end position="20"/>
    </location>
</feature>
<dbReference type="AlphaFoldDB" id="A0A6L7GF97"/>
<keyword evidence="6" id="KW-1185">Reference proteome</keyword>
<evidence type="ECO:0000313" key="5">
    <source>
        <dbReference type="EMBL" id="MXP13321.1"/>
    </source>
</evidence>
<feature type="domain" description="Soluble ligand binding" evidence="4">
    <location>
        <begin position="126"/>
        <end position="180"/>
    </location>
</feature>
<dbReference type="EMBL" id="WTYU01000001">
    <property type="protein sequence ID" value="MXP13321.1"/>
    <property type="molecule type" value="Genomic_DNA"/>
</dbReference>
<protein>
    <submittedName>
        <fullName evidence="5">Polysaccharide export protein</fullName>
    </submittedName>
</protein>
<dbReference type="Pfam" id="PF02563">
    <property type="entry name" value="Poly_export"/>
    <property type="match status" value="1"/>
</dbReference>
<dbReference type="RefSeq" id="WP_160599429.1">
    <property type="nucleotide sequence ID" value="NZ_WTYU01000001.1"/>
</dbReference>